<dbReference type="Proteomes" id="UP000287651">
    <property type="component" value="Unassembled WGS sequence"/>
</dbReference>
<gene>
    <name evidence="2" type="ORF">B296_00000953</name>
</gene>
<evidence type="ECO:0008006" key="4">
    <source>
        <dbReference type="Google" id="ProtNLM"/>
    </source>
</evidence>
<sequence length="95" mass="9858">MPYAAIFLSSLICHWPLLAAAVASNQLSSLLPATAASASPSPPTTTSRHRCPLPQPPLFLSSLSPSPTIPAISLPSLATSTKLCRCSPATHAFYS</sequence>
<organism evidence="2 3">
    <name type="scientific">Ensete ventricosum</name>
    <name type="common">Abyssinian banana</name>
    <name type="synonym">Musa ensete</name>
    <dbReference type="NCBI Taxonomy" id="4639"/>
    <lineage>
        <taxon>Eukaryota</taxon>
        <taxon>Viridiplantae</taxon>
        <taxon>Streptophyta</taxon>
        <taxon>Embryophyta</taxon>
        <taxon>Tracheophyta</taxon>
        <taxon>Spermatophyta</taxon>
        <taxon>Magnoliopsida</taxon>
        <taxon>Liliopsida</taxon>
        <taxon>Zingiberales</taxon>
        <taxon>Musaceae</taxon>
        <taxon>Ensete</taxon>
    </lineage>
</organism>
<protein>
    <recommendedName>
        <fullName evidence="4">Secreted protein</fullName>
    </recommendedName>
</protein>
<evidence type="ECO:0000313" key="3">
    <source>
        <dbReference type="Proteomes" id="UP000287651"/>
    </source>
</evidence>
<dbReference type="AlphaFoldDB" id="A0A427AF80"/>
<accession>A0A427AF80</accession>
<keyword evidence="1" id="KW-0732">Signal</keyword>
<feature type="signal peptide" evidence="1">
    <location>
        <begin position="1"/>
        <end position="20"/>
    </location>
</feature>
<feature type="chain" id="PRO_5019437214" description="Secreted protein" evidence="1">
    <location>
        <begin position="21"/>
        <end position="95"/>
    </location>
</feature>
<comment type="caution">
    <text evidence="2">The sequence shown here is derived from an EMBL/GenBank/DDBJ whole genome shotgun (WGS) entry which is preliminary data.</text>
</comment>
<name>A0A427AF80_ENSVE</name>
<proteinExistence type="predicted"/>
<evidence type="ECO:0000313" key="2">
    <source>
        <dbReference type="EMBL" id="RRT74870.1"/>
    </source>
</evidence>
<evidence type="ECO:0000256" key="1">
    <source>
        <dbReference type="SAM" id="SignalP"/>
    </source>
</evidence>
<dbReference type="EMBL" id="AMZH03002646">
    <property type="protein sequence ID" value="RRT74870.1"/>
    <property type="molecule type" value="Genomic_DNA"/>
</dbReference>
<reference evidence="2 3" key="1">
    <citation type="journal article" date="2014" name="Agronomy (Basel)">
        <title>A Draft Genome Sequence for Ensete ventricosum, the Drought-Tolerant Tree Against Hunger.</title>
        <authorList>
            <person name="Harrison J."/>
            <person name="Moore K.A."/>
            <person name="Paszkiewicz K."/>
            <person name="Jones T."/>
            <person name="Grant M."/>
            <person name="Ambacheew D."/>
            <person name="Muzemil S."/>
            <person name="Studholme D.J."/>
        </authorList>
    </citation>
    <scope>NUCLEOTIDE SEQUENCE [LARGE SCALE GENOMIC DNA]</scope>
</reference>